<evidence type="ECO:0000256" key="1">
    <source>
        <dbReference type="SAM" id="Phobius"/>
    </source>
</evidence>
<keyword evidence="1" id="KW-0812">Transmembrane</keyword>
<keyword evidence="1" id="KW-1133">Transmembrane helix</keyword>
<evidence type="ECO:0000313" key="3">
    <source>
        <dbReference type="Proteomes" id="UP000004416"/>
    </source>
</evidence>
<proteinExistence type="predicted"/>
<sequence length="45" mass="5067">MGVSDFIVPNGPVIMYPSYLSVCLSVMAIFFLLRLVWQVIPGMVY</sequence>
<gene>
    <name evidence="2" type="ORF">HMPREF0322_05007</name>
</gene>
<keyword evidence="1" id="KW-0472">Membrane</keyword>
<reference evidence="2 3" key="1">
    <citation type="submission" date="2011-08" db="EMBL/GenBank/DDBJ databases">
        <authorList>
            <person name="Weinstock G."/>
            <person name="Sodergren E."/>
            <person name="Clifton S."/>
            <person name="Fulton L."/>
            <person name="Fulton B."/>
            <person name="Courtney L."/>
            <person name="Fronick C."/>
            <person name="Harrison M."/>
            <person name="Strong C."/>
            <person name="Farmer C."/>
            <person name="Delahaunty K."/>
            <person name="Markovic C."/>
            <person name="Hall O."/>
            <person name="Minx P."/>
            <person name="Tomlinson C."/>
            <person name="Mitreva M."/>
            <person name="Hou S."/>
            <person name="Chen J."/>
            <person name="Wollam A."/>
            <person name="Pepin K.H."/>
            <person name="Johnson M."/>
            <person name="Bhonagiri V."/>
            <person name="Zhang X."/>
            <person name="Suruliraj S."/>
            <person name="Warren W."/>
            <person name="Chinwalla A."/>
            <person name="Mardis E.R."/>
            <person name="Wilson R.K."/>
        </authorList>
    </citation>
    <scope>NUCLEOTIDE SEQUENCE [LARGE SCALE GENOMIC DNA]</scope>
    <source>
        <strain evidence="2 3">DP7</strain>
    </source>
</reference>
<organism evidence="2 3">
    <name type="scientific">Desulfitobacterium hafniense DP7</name>
    <dbReference type="NCBI Taxonomy" id="537010"/>
    <lineage>
        <taxon>Bacteria</taxon>
        <taxon>Bacillati</taxon>
        <taxon>Bacillota</taxon>
        <taxon>Clostridia</taxon>
        <taxon>Eubacteriales</taxon>
        <taxon>Desulfitobacteriaceae</taxon>
        <taxon>Desulfitobacterium</taxon>
    </lineage>
</organism>
<dbReference type="Proteomes" id="UP000004416">
    <property type="component" value="Unassembled WGS sequence"/>
</dbReference>
<evidence type="ECO:0000313" key="2">
    <source>
        <dbReference type="EMBL" id="EHL04313.1"/>
    </source>
</evidence>
<name>G9XVJ4_DESHA</name>
<accession>G9XVJ4</accession>
<comment type="caution">
    <text evidence="2">The sequence shown here is derived from an EMBL/GenBank/DDBJ whole genome shotgun (WGS) entry which is preliminary data.</text>
</comment>
<dbReference type="EMBL" id="AFZX01000136">
    <property type="protein sequence ID" value="EHL04313.1"/>
    <property type="molecule type" value="Genomic_DNA"/>
</dbReference>
<dbReference type="HOGENOM" id="CLU_3198931_0_0_9"/>
<protein>
    <submittedName>
        <fullName evidence="2">Uncharacterized protein</fullName>
    </submittedName>
</protein>
<feature type="transmembrane region" description="Helical" evidence="1">
    <location>
        <begin position="16"/>
        <end position="37"/>
    </location>
</feature>
<dbReference type="AlphaFoldDB" id="G9XVJ4"/>